<dbReference type="Gene3D" id="3.20.170.30">
    <property type="match status" value="1"/>
</dbReference>
<reference evidence="8" key="1">
    <citation type="submission" date="2021-01" db="EMBL/GenBank/DDBJ databases">
        <authorList>
            <person name="Kaushik A."/>
        </authorList>
    </citation>
    <scope>NUCLEOTIDE SEQUENCE</scope>
    <source>
        <strain evidence="8">AG5</strain>
    </source>
</reference>
<dbReference type="EC" id="2.7.1.160" evidence="2"/>
<sequence>MVKRARLASGLKPVSRHPSEPATSTNYQTGASEPAVSPSTFKVIIGTYEKLLYGLEGRVVDDPKSEDKFSVVLTPIFIFPAHVACVRAVAASPQGGKWLATGSTDEIVKVWDLRRRKEIGGLVQHQGSITHLSFPSRSHLLSASEDGTLALFSTRDWALLRTLKGHKGRVNDVSMHPSGKLALSVGKDRTLRMWDMMRGKGAASTRLGKEGELVRWSVSGDIFVVQSQSTLEIFQTNMTLLDTITHVSRVHDVKFWALGDEAAQEFLLVAGEDKLVTVYQIYDEEPRSRIIAKCEGHTNRVKALDVLQVVRPGSNDQKITLMSTASSDGIIFIYNLSGIPHNSKLADSVPQLKPIASYDTKGSRLVCLTMADGDPPKVAEIPRSTPMSEPSSTNATAPRKGRDRRNEPVEVRHSKTLSYILRHGAAKEYLTIRSDGYVRVSDLLARPKLKELDLPGLLKIVSADQKQRYQLGVQIIPGDPKAPILPITSTQTPDPATPLWIRANQGHTLKVDDLETKPITDPSEVPCAVHGTNLKAWQSIREQGLSRMSRNHIHLANGRPGVSGVISGMRSSSQILIFIDVAAAMAGGISFHLSANGVILTAGDSNGIIPPVYFSSIERKVDAGWEEISLAHEEVIPPAEGTPTSVH</sequence>
<keyword evidence="3 6" id="KW-0853">WD repeat</keyword>
<evidence type="ECO:0000256" key="5">
    <source>
        <dbReference type="ARBA" id="ARBA00047949"/>
    </source>
</evidence>
<comment type="function">
    <text evidence="1">Catalyzes the last step of tRNA splicing, the transfer of the splice junction 2'-phosphate from ligated tRNA to NAD to produce ADP-ribose 1''-2'' cyclic phosphate.</text>
</comment>
<evidence type="ECO:0000256" key="6">
    <source>
        <dbReference type="PROSITE-ProRule" id="PRU00221"/>
    </source>
</evidence>
<dbReference type="PROSITE" id="PS00678">
    <property type="entry name" value="WD_REPEATS_1"/>
    <property type="match status" value="2"/>
</dbReference>
<dbReference type="EMBL" id="CAJNJQ010000663">
    <property type="protein sequence ID" value="CAE7092782.1"/>
    <property type="molecule type" value="Genomic_DNA"/>
</dbReference>
<dbReference type="InterPro" id="IPR051959">
    <property type="entry name" value="PAK1-Kinase_Regulator"/>
</dbReference>
<dbReference type="PANTHER" id="PTHR44675">
    <property type="entry name" value="PAK1 INTERACTING PROTEIN 1"/>
    <property type="match status" value="1"/>
</dbReference>
<dbReference type="PROSITE" id="PS50294">
    <property type="entry name" value="WD_REPEATS_REGION"/>
    <property type="match status" value="2"/>
</dbReference>
<evidence type="ECO:0000256" key="7">
    <source>
        <dbReference type="SAM" id="MobiDB-lite"/>
    </source>
</evidence>
<feature type="repeat" description="WD" evidence="6">
    <location>
        <begin position="163"/>
        <end position="204"/>
    </location>
</feature>
<feature type="region of interest" description="Disordered" evidence="7">
    <location>
        <begin position="1"/>
        <end position="34"/>
    </location>
</feature>
<comment type="catalytic activity">
    <reaction evidence="5">
        <text>2'-phospho-[ligated tRNA] + NAD(+) = mature tRNA + ADP-alpha-D-ribose 1'',2''-cyclic phosphate + nicotinamide</text>
        <dbReference type="Rhea" id="RHEA:23324"/>
        <dbReference type="Rhea" id="RHEA-COMP:11106"/>
        <dbReference type="Rhea" id="RHEA-COMP:11107"/>
        <dbReference type="ChEBI" id="CHEBI:17154"/>
        <dbReference type="ChEBI" id="CHEBI:57540"/>
        <dbReference type="ChEBI" id="CHEBI:76596"/>
        <dbReference type="ChEBI" id="CHEBI:82883"/>
        <dbReference type="ChEBI" id="CHEBI:85027"/>
        <dbReference type="EC" id="2.7.1.160"/>
    </reaction>
</comment>
<evidence type="ECO:0000256" key="3">
    <source>
        <dbReference type="ARBA" id="ARBA00022574"/>
    </source>
</evidence>
<feature type="compositionally biased region" description="Polar residues" evidence="7">
    <location>
        <begin position="385"/>
        <end position="396"/>
    </location>
</feature>
<dbReference type="InterPro" id="IPR019775">
    <property type="entry name" value="WD40_repeat_CS"/>
</dbReference>
<dbReference type="PANTHER" id="PTHR44675:SF1">
    <property type="entry name" value="P21-ACTIVATED PROTEIN KINASE-INTERACTING PROTEIN 1"/>
    <property type="match status" value="1"/>
</dbReference>
<dbReference type="Pfam" id="PF01885">
    <property type="entry name" value="PTS_2-RNA"/>
    <property type="match status" value="1"/>
</dbReference>
<evidence type="ECO:0000313" key="8">
    <source>
        <dbReference type="EMBL" id="CAE7092782.1"/>
    </source>
</evidence>
<dbReference type="SMART" id="SM00320">
    <property type="entry name" value="WD40"/>
    <property type="match status" value="5"/>
</dbReference>
<dbReference type="SUPFAM" id="SSF50978">
    <property type="entry name" value="WD40 repeat-like"/>
    <property type="match status" value="1"/>
</dbReference>
<feature type="compositionally biased region" description="Polar residues" evidence="7">
    <location>
        <begin position="21"/>
        <end position="31"/>
    </location>
</feature>
<dbReference type="Gene3D" id="2.130.10.10">
    <property type="entry name" value="YVTN repeat-like/Quinoprotein amine dehydrogenase"/>
    <property type="match status" value="2"/>
</dbReference>
<dbReference type="PROSITE" id="PS50082">
    <property type="entry name" value="WD_REPEATS_2"/>
    <property type="match status" value="2"/>
</dbReference>
<dbReference type="InterPro" id="IPR015943">
    <property type="entry name" value="WD40/YVTN_repeat-like_dom_sf"/>
</dbReference>
<gene>
    <name evidence="8" type="ORF">RDB_LOCUS33063</name>
</gene>
<dbReference type="Proteomes" id="UP000663827">
    <property type="component" value="Unassembled WGS sequence"/>
</dbReference>
<dbReference type="SUPFAM" id="SSF56399">
    <property type="entry name" value="ADP-ribosylation"/>
    <property type="match status" value="1"/>
</dbReference>
<evidence type="ECO:0000256" key="2">
    <source>
        <dbReference type="ARBA" id="ARBA00012007"/>
    </source>
</evidence>
<evidence type="ECO:0000256" key="1">
    <source>
        <dbReference type="ARBA" id="ARBA00003343"/>
    </source>
</evidence>
<dbReference type="AlphaFoldDB" id="A0A8H3E012"/>
<accession>A0A8H3E012</accession>
<comment type="caution">
    <text evidence="8">The sequence shown here is derived from an EMBL/GenBank/DDBJ whole genome shotgun (WGS) entry which is preliminary data.</text>
</comment>
<dbReference type="Gene3D" id="1.10.10.970">
    <property type="entry name" value="RNA 2'-phosphotransferase, Tpt1/KptA family, N-terminal domain"/>
    <property type="match status" value="1"/>
</dbReference>
<name>A0A8H3E012_9AGAM</name>
<dbReference type="GO" id="GO:0000215">
    <property type="term" value="F:tRNA 2'-phosphotransferase activity"/>
    <property type="evidence" value="ECO:0007669"/>
    <property type="project" value="UniProtKB-EC"/>
</dbReference>
<evidence type="ECO:0000256" key="4">
    <source>
        <dbReference type="ARBA" id="ARBA00022737"/>
    </source>
</evidence>
<dbReference type="Pfam" id="PF00400">
    <property type="entry name" value="WD40"/>
    <property type="match status" value="3"/>
</dbReference>
<organism evidence="8 9">
    <name type="scientific">Rhizoctonia solani</name>
    <dbReference type="NCBI Taxonomy" id="456999"/>
    <lineage>
        <taxon>Eukaryota</taxon>
        <taxon>Fungi</taxon>
        <taxon>Dikarya</taxon>
        <taxon>Basidiomycota</taxon>
        <taxon>Agaricomycotina</taxon>
        <taxon>Agaricomycetes</taxon>
        <taxon>Cantharellales</taxon>
        <taxon>Ceratobasidiaceae</taxon>
        <taxon>Rhizoctonia</taxon>
    </lineage>
</organism>
<keyword evidence="4" id="KW-0677">Repeat</keyword>
<dbReference type="InterPro" id="IPR042081">
    <property type="entry name" value="RNA_2'-PTrans_C"/>
</dbReference>
<feature type="repeat" description="WD" evidence="6">
    <location>
        <begin position="79"/>
        <end position="121"/>
    </location>
</feature>
<feature type="region of interest" description="Disordered" evidence="7">
    <location>
        <begin position="376"/>
        <end position="410"/>
    </location>
</feature>
<dbReference type="InterPro" id="IPR042080">
    <property type="entry name" value="RNA_2'-PTrans_N"/>
</dbReference>
<dbReference type="InterPro" id="IPR036322">
    <property type="entry name" value="WD40_repeat_dom_sf"/>
</dbReference>
<protein>
    <recommendedName>
        <fullName evidence="2">2'-phosphotransferase</fullName>
        <ecNumber evidence="2">2.7.1.160</ecNumber>
    </recommendedName>
</protein>
<dbReference type="InterPro" id="IPR002745">
    <property type="entry name" value="Ptrans_KptA/Tpt1"/>
</dbReference>
<dbReference type="InterPro" id="IPR001680">
    <property type="entry name" value="WD40_rpt"/>
</dbReference>
<proteinExistence type="predicted"/>
<evidence type="ECO:0000313" key="9">
    <source>
        <dbReference type="Proteomes" id="UP000663827"/>
    </source>
</evidence>